<keyword evidence="7" id="KW-0282">Flagellum</keyword>
<dbReference type="SUPFAM" id="SSF101116">
    <property type="entry name" value="Flagellar export chaperone FliS"/>
    <property type="match status" value="1"/>
</dbReference>
<dbReference type="InterPro" id="IPR003713">
    <property type="entry name" value="FliS"/>
</dbReference>
<sequence length="136" mass="14581">MTMFAPFKSNASVYGSVQVETGVATNDPHRLVLMLLDGALEAIVTARGALQRGDVAAKGKAIGKATRIVEEGLRAALNQQAGGELAANLNTLYTYINARLTHANLRNDDRTLQECHQLLGNVRDAWLAIQPAAGRK</sequence>
<dbReference type="InterPro" id="IPR036584">
    <property type="entry name" value="FliS_sf"/>
</dbReference>
<evidence type="ECO:0000256" key="5">
    <source>
        <dbReference type="ARBA" id="ARBA00023186"/>
    </source>
</evidence>
<dbReference type="PANTHER" id="PTHR34773:SF1">
    <property type="entry name" value="FLAGELLAR SECRETION CHAPERONE FLIS"/>
    <property type="match status" value="1"/>
</dbReference>
<dbReference type="PANTHER" id="PTHR34773">
    <property type="entry name" value="FLAGELLAR SECRETION CHAPERONE FLIS"/>
    <property type="match status" value="1"/>
</dbReference>
<protein>
    <recommendedName>
        <fullName evidence="6">Flagellar secretion chaperone FliS</fullName>
    </recommendedName>
</protein>
<dbReference type="Pfam" id="PF02561">
    <property type="entry name" value="FliS"/>
    <property type="match status" value="1"/>
</dbReference>
<keyword evidence="3 6" id="KW-0963">Cytoplasm</keyword>
<keyword evidence="5" id="KW-0143">Chaperone</keyword>
<keyword evidence="8" id="KW-1185">Reference proteome</keyword>
<evidence type="ECO:0000256" key="1">
    <source>
        <dbReference type="ARBA" id="ARBA00004514"/>
    </source>
</evidence>
<organism evidence="7 8">
    <name type="scientific">Caldimonas aquatica</name>
    <dbReference type="NCBI Taxonomy" id="376175"/>
    <lineage>
        <taxon>Bacteria</taxon>
        <taxon>Pseudomonadati</taxon>
        <taxon>Pseudomonadota</taxon>
        <taxon>Betaproteobacteria</taxon>
        <taxon>Burkholderiales</taxon>
        <taxon>Sphaerotilaceae</taxon>
        <taxon>Caldimonas</taxon>
    </lineage>
</organism>
<evidence type="ECO:0000313" key="7">
    <source>
        <dbReference type="EMBL" id="UZD55743.1"/>
    </source>
</evidence>
<dbReference type="RefSeq" id="WP_264893497.1">
    <property type="nucleotide sequence ID" value="NZ_CP110257.1"/>
</dbReference>
<gene>
    <name evidence="7" type="primary">fliS</name>
    <name evidence="7" type="ORF">OMP39_03965</name>
</gene>
<evidence type="ECO:0000256" key="6">
    <source>
        <dbReference type="PIRNR" id="PIRNR039090"/>
    </source>
</evidence>
<dbReference type="Gene3D" id="1.20.120.340">
    <property type="entry name" value="Flagellar protein FliS"/>
    <property type="match status" value="1"/>
</dbReference>
<dbReference type="CDD" id="cd16098">
    <property type="entry name" value="FliS"/>
    <property type="match status" value="1"/>
</dbReference>
<reference evidence="7" key="1">
    <citation type="submission" date="2022-10" db="EMBL/GenBank/DDBJ databases">
        <title>Complete genome sequence of Schlegelella aquatica LMG 23380.</title>
        <authorList>
            <person name="Musilova J."/>
            <person name="Kourilova X."/>
            <person name="Bezdicek M."/>
            <person name="Hermankova K."/>
            <person name="Obruca S."/>
            <person name="Sedlar K."/>
        </authorList>
    </citation>
    <scope>NUCLEOTIDE SEQUENCE</scope>
    <source>
        <strain evidence="7">LMG 23380</strain>
    </source>
</reference>
<evidence type="ECO:0000256" key="2">
    <source>
        <dbReference type="ARBA" id="ARBA00008787"/>
    </source>
</evidence>
<dbReference type="EMBL" id="CP110257">
    <property type="protein sequence ID" value="UZD55743.1"/>
    <property type="molecule type" value="Genomic_DNA"/>
</dbReference>
<comment type="similarity">
    <text evidence="2 6">Belongs to the FliS family.</text>
</comment>
<dbReference type="PIRSF" id="PIRSF039090">
    <property type="entry name" value="Flis"/>
    <property type="match status" value="1"/>
</dbReference>
<keyword evidence="7" id="KW-0969">Cilium</keyword>
<evidence type="ECO:0000256" key="3">
    <source>
        <dbReference type="ARBA" id="ARBA00022490"/>
    </source>
</evidence>
<proteinExistence type="inferred from homology"/>
<dbReference type="NCBIfam" id="TIGR00208">
    <property type="entry name" value="fliS"/>
    <property type="match status" value="1"/>
</dbReference>
<name>A0ABY6MUQ7_9BURK</name>
<evidence type="ECO:0000313" key="8">
    <source>
        <dbReference type="Proteomes" id="UP001163266"/>
    </source>
</evidence>
<evidence type="ECO:0000256" key="4">
    <source>
        <dbReference type="ARBA" id="ARBA00022795"/>
    </source>
</evidence>
<comment type="subcellular location">
    <subcellularLocation>
        <location evidence="1 6">Cytoplasm</location>
        <location evidence="1 6">Cytosol</location>
    </subcellularLocation>
</comment>
<keyword evidence="4 6" id="KW-1005">Bacterial flagellum biogenesis</keyword>
<accession>A0ABY6MUQ7</accession>
<keyword evidence="7" id="KW-0966">Cell projection</keyword>
<dbReference type="Proteomes" id="UP001163266">
    <property type="component" value="Chromosome"/>
</dbReference>